<sequence length="533" mass="61823">MAKILKEFLEESIVIFWIISLVSCQLSSFPEDFKWGVGTSSYQIEGGWNADGKGESIWDHLTHTQSEKIVDQSNGDVSTHSYKHWKRDIELVRELGVDIYRFSISWPRILPNGYKNYINIAGIEYYNNIINELLAYNITPMITIYHWELPQKLQDGLGGWTNPEIIDVYADYAKILFEQFGDRVKMWTTFNEPWHICEQSYGQDYMAPSFDIPGIPSYLCGHNLLKAHAKVYHMYRHKFKHQKGTIGITADIITPHPLKHNANDYEAVERSFQFYIGWFMHPIYSKIGNYPKIMIERIKELSRQQGFSKSRLPSFTDHEIKMIQNTSDFFGINTYTSFLVTLNDDDKNPAKYRVPSFPHDMGIIESQDINWEKSGSSWLRVHPQGIRHMLNWIRKEYDNPVVYITENGVSDKGGLNDVKRVEYFNSYLTSILNAINDGCNVRGYIAWSLMDSYEWKAGYSEKFGLYHVNFESPDKTRTPKMSAKVYKNIVKTHEIDSNYMPYIDDKSGATSLKLSIPSTSILIILNALNAVMR</sequence>
<comment type="catalytic activity">
    <reaction evidence="1">
        <text>Hydrolysis of terminal, non-reducing beta-D-glucosyl residues with release of beta-D-glucose.</text>
        <dbReference type="EC" id="3.2.1.21"/>
    </reaction>
</comment>
<evidence type="ECO:0000256" key="18">
    <source>
        <dbReference type="PROSITE-ProRule" id="PRU10055"/>
    </source>
</evidence>
<dbReference type="FunFam" id="3.20.20.80:FF:000011">
    <property type="entry name" value="Cytosolic beta-glucosidase"/>
    <property type="match status" value="1"/>
</dbReference>
<evidence type="ECO:0000256" key="2">
    <source>
        <dbReference type="ARBA" id="ARBA00012657"/>
    </source>
</evidence>
<dbReference type="InterPro" id="IPR033132">
    <property type="entry name" value="GH_1_N_CS"/>
</dbReference>
<protein>
    <recommendedName>
        <fullName evidence="14">Cytosolic beta-glucosidase</fullName>
        <ecNumber evidence="3">3.2.1.21</ecNumber>
        <ecNumber evidence="2">3.2.1.46</ecNumber>
    </recommendedName>
    <alternativeName>
        <fullName evidence="15">Cytosolic galactosylceramidase</fullName>
    </alternativeName>
    <alternativeName>
        <fullName evidence="17">Cytosolic glucosylceramidase</fullName>
    </alternativeName>
    <alternativeName>
        <fullName evidence="16">Cytosolic glycosylceramidase</fullName>
    </alternativeName>
</protein>
<dbReference type="EMBL" id="OU895878">
    <property type="protein sequence ID" value="CAG9802020.1"/>
    <property type="molecule type" value="Genomic_DNA"/>
</dbReference>
<dbReference type="PROSITE" id="PS00572">
    <property type="entry name" value="GLYCOSYL_HYDROL_F1_1"/>
    <property type="match status" value="1"/>
</dbReference>
<evidence type="ECO:0000256" key="16">
    <source>
        <dbReference type="ARBA" id="ARBA00081896"/>
    </source>
</evidence>
<dbReference type="PRINTS" id="PR00131">
    <property type="entry name" value="GLHYDRLASE1"/>
</dbReference>
<evidence type="ECO:0000313" key="21">
    <source>
        <dbReference type="Proteomes" id="UP001153620"/>
    </source>
</evidence>
<evidence type="ECO:0000256" key="15">
    <source>
        <dbReference type="ARBA" id="ARBA00079026"/>
    </source>
</evidence>
<evidence type="ECO:0000256" key="12">
    <source>
        <dbReference type="ARBA" id="ARBA00052085"/>
    </source>
</evidence>
<reference evidence="20" key="1">
    <citation type="submission" date="2022-01" db="EMBL/GenBank/DDBJ databases">
        <authorList>
            <person name="King R."/>
        </authorList>
    </citation>
    <scope>NUCLEOTIDE SEQUENCE</scope>
</reference>
<dbReference type="PANTHER" id="PTHR10353:SF36">
    <property type="entry name" value="LP05116P"/>
    <property type="match status" value="1"/>
</dbReference>
<dbReference type="SUPFAM" id="SSF51445">
    <property type="entry name" value="(Trans)glycosidases"/>
    <property type="match status" value="1"/>
</dbReference>
<evidence type="ECO:0000256" key="9">
    <source>
        <dbReference type="ARBA" id="ARBA00050809"/>
    </source>
</evidence>
<keyword evidence="4" id="KW-0732">Signal</keyword>
<evidence type="ECO:0000256" key="1">
    <source>
        <dbReference type="ARBA" id="ARBA00000448"/>
    </source>
</evidence>
<gene>
    <name evidence="20" type="ORF">CHIRRI_LOCUS4936</name>
</gene>
<comment type="catalytic activity">
    <reaction evidence="11">
        <text>beta-D-glucosyl-(1&lt;-&gt;1)-N-octadecanoylsphing-4-enine + H2O = N-octadecanoylsphing-4-enine + D-glucose</text>
        <dbReference type="Rhea" id="RHEA:59284"/>
        <dbReference type="ChEBI" id="CHEBI:4167"/>
        <dbReference type="ChEBI" id="CHEBI:15377"/>
        <dbReference type="ChEBI" id="CHEBI:72961"/>
        <dbReference type="ChEBI" id="CHEBI:84719"/>
    </reaction>
    <physiologicalReaction direction="left-to-right" evidence="11">
        <dbReference type="Rhea" id="RHEA:59285"/>
    </physiologicalReaction>
</comment>
<evidence type="ECO:0000256" key="7">
    <source>
        <dbReference type="ARBA" id="ARBA00033698"/>
    </source>
</evidence>
<dbReference type="OrthoDB" id="65569at2759"/>
<keyword evidence="21" id="KW-1185">Reference proteome</keyword>
<evidence type="ECO:0000256" key="17">
    <source>
        <dbReference type="ARBA" id="ARBA00083229"/>
    </source>
</evidence>
<evidence type="ECO:0000256" key="5">
    <source>
        <dbReference type="ARBA" id="ARBA00022801"/>
    </source>
</evidence>
<dbReference type="Pfam" id="PF00232">
    <property type="entry name" value="Glyco_hydro_1"/>
    <property type="match status" value="1"/>
</dbReference>
<dbReference type="InterPro" id="IPR018120">
    <property type="entry name" value="Glyco_hydro_1_AS"/>
</dbReference>
<evidence type="ECO:0000256" key="6">
    <source>
        <dbReference type="ARBA" id="ARBA00023295"/>
    </source>
</evidence>
<evidence type="ECO:0000256" key="19">
    <source>
        <dbReference type="RuleBase" id="RU004468"/>
    </source>
</evidence>
<accession>A0A9N9RP02</accession>
<dbReference type="GO" id="GO:0016052">
    <property type="term" value="P:carbohydrate catabolic process"/>
    <property type="evidence" value="ECO:0007669"/>
    <property type="project" value="UniProtKB-ARBA"/>
</dbReference>
<feature type="active site" description="Nucleophile" evidence="18">
    <location>
        <position position="406"/>
    </location>
</feature>
<dbReference type="PROSITE" id="PS00653">
    <property type="entry name" value="GLYCOSYL_HYDROL_F1_2"/>
    <property type="match status" value="1"/>
</dbReference>
<dbReference type="PANTHER" id="PTHR10353">
    <property type="entry name" value="GLYCOSYL HYDROLASE"/>
    <property type="match status" value="1"/>
</dbReference>
<proteinExistence type="inferred from homology"/>
<comment type="catalytic activity">
    <reaction evidence="8">
        <text>beta-D-galactosyl-(1&lt;-&gt;1)-sphing-4-enine + H2O = sphing-4-enine + D-galactose</text>
        <dbReference type="Rhea" id="RHEA:43908"/>
        <dbReference type="ChEBI" id="CHEBI:4139"/>
        <dbReference type="ChEBI" id="CHEBI:15377"/>
        <dbReference type="ChEBI" id="CHEBI:57756"/>
        <dbReference type="ChEBI" id="CHEBI:57934"/>
    </reaction>
    <physiologicalReaction direction="left-to-right" evidence="8">
        <dbReference type="Rhea" id="RHEA:43909"/>
    </physiologicalReaction>
</comment>
<evidence type="ECO:0000256" key="13">
    <source>
        <dbReference type="ARBA" id="ARBA00060858"/>
    </source>
</evidence>
<dbReference type="InterPro" id="IPR017853">
    <property type="entry name" value="GH"/>
</dbReference>
<reference evidence="20" key="2">
    <citation type="submission" date="2022-10" db="EMBL/GenBank/DDBJ databases">
        <authorList>
            <consortium name="ENA_rothamsted_submissions"/>
            <consortium name="culmorum"/>
            <person name="King R."/>
        </authorList>
    </citation>
    <scope>NUCLEOTIDE SEQUENCE</scope>
</reference>
<comment type="catalytic activity">
    <reaction evidence="7">
        <text>a beta-D-galactosyl-(1&lt;-&gt;1')-N-acylsphing-4-enine + H2O = an N-acylsphing-4-enine + D-galactose</text>
        <dbReference type="Rhea" id="RHEA:14297"/>
        <dbReference type="ChEBI" id="CHEBI:4139"/>
        <dbReference type="ChEBI" id="CHEBI:15377"/>
        <dbReference type="ChEBI" id="CHEBI:18390"/>
        <dbReference type="ChEBI" id="CHEBI:52639"/>
        <dbReference type="EC" id="3.2.1.46"/>
    </reaction>
    <physiologicalReaction direction="left-to-right" evidence="7">
        <dbReference type="Rhea" id="RHEA:14298"/>
    </physiologicalReaction>
</comment>
<evidence type="ECO:0000256" key="11">
    <source>
        <dbReference type="ARBA" id="ARBA00051666"/>
    </source>
</evidence>
<comment type="catalytic activity">
    <reaction evidence="12">
        <text>beta-D-glucosyl-(1&lt;-&gt;1)-sphing-4-enine + H2O = sphing-4-enine + D-glucose</text>
        <dbReference type="Rhea" id="RHEA:59288"/>
        <dbReference type="ChEBI" id="CHEBI:4167"/>
        <dbReference type="ChEBI" id="CHEBI:15377"/>
        <dbReference type="ChEBI" id="CHEBI:57756"/>
        <dbReference type="ChEBI" id="CHEBI:83992"/>
    </reaction>
    <physiologicalReaction direction="left-to-right" evidence="12">
        <dbReference type="Rhea" id="RHEA:59289"/>
    </physiologicalReaction>
</comment>
<comment type="similarity">
    <text evidence="13">Belongs to the glycosyl hydrolase 1 family. Klotho subfamily.</text>
</comment>
<dbReference type="EC" id="3.2.1.21" evidence="3"/>
<dbReference type="AlphaFoldDB" id="A0A9N9RP02"/>
<dbReference type="GO" id="GO:0008422">
    <property type="term" value="F:beta-glucosidase activity"/>
    <property type="evidence" value="ECO:0007669"/>
    <property type="project" value="UniProtKB-EC"/>
</dbReference>
<evidence type="ECO:0000256" key="3">
    <source>
        <dbReference type="ARBA" id="ARBA00012744"/>
    </source>
</evidence>
<name>A0A9N9RP02_9DIPT</name>
<dbReference type="InterPro" id="IPR001360">
    <property type="entry name" value="Glyco_hydro_1"/>
</dbReference>
<dbReference type="GO" id="GO:0004336">
    <property type="term" value="F:galactosylceramidase activity"/>
    <property type="evidence" value="ECO:0007669"/>
    <property type="project" value="UniProtKB-EC"/>
</dbReference>
<organism evidence="20 21">
    <name type="scientific">Chironomus riparius</name>
    <dbReference type="NCBI Taxonomy" id="315576"/>
    <lineage>
        <taxon>Eukaryota</taxon>
        <taxon>Metazoa</taxon>
        <taxon>Ecdysozoa</taxon>
        <taxon>Arthropoda</taxon>
        <taxon>Hexapoda</taxon>
        <taxon>Insecta</taxon>
        <taxon>Pterygota</taxon>
        <taxon>Neoptera</taxon>
        <taxon>Endopterygota</taxon>
        <taxon>Diptera</taxon>
        <taxon>Nematocera</taxon>
        <taxon>Chironomoidea</taxon>
        <taxon>Chironomidae</taxon>
        <taxon>Chironominae</taxon>
        <taxon>Chironomus</taxon>
    </lineage>
</organism>
<evidence type="ECO:0000256" key="10">
    <source>
        <dbReference type="ARBA" id="ARBA00051414"/>
    </source>
</evidence>
<comment type="catalytic activity">
    <reaction evidence="10">
        <text>a beta-D-xylosyl-(1&lt;-&gt;1')-N-acylsphing-4-enine + cholesterol = cholesteryl 3-beta-D-xyloside + an N-acylsphing-4-enine</text>
        <dbReference type="Rhea" id="RHEA:70239"/>
        <dbReference type="ChEBI" id="CHEBI:16113"/>
        <dbReference type="ChEBI" id="CHEBI:52639"/>
        <dbReference type="ChEBI" id="CHEBI:189067"/>
        <dbReference type="ChEBI" id="CHEBI:189068"/>
    </reaction>
    <physiologicalReaction direction="left-to-right" evidence="10">
        <dbReference type="Rhea" id="RHEA:70240"/>
    </physiologicalReaction>
    <physiologicalReaction direction="right-to-left" evidence="10">
        <dbReference type="Rhea" id="RHEA:70241"/>
    </physiologicalReaction>
</comment>
<dbReference type="EC" id="3.2.1.46" evidence="2"/>
<keyword evidence="5 19" id="KW-0378">Hydrolase</keyword>
<evidence type="ECO:0000256" key="4">
    <source>
        <dbReference type="ARBA" id="ARBA00022729"/>
    </source>
</evidence>
<evidence type="ECO:0000256" key="14">
    <source>
        <dbReference type="ARBA" id="ARBA00068094"/>
    </source>
</evidence>
<keyword evidence="6 19" id="KW-0326">Glycosidase</keyword>
<evidence type="ECO:0000313" key="20">
    <source>
        <dbReference type="EMBL" id="CAG9802020.1"/>
    </source>
</evidence>
<dbReference type="Proteomes" id="UP001153620">
    <property type="component" value="Chromosome 2"/>
</dbReference>
<dbReference type="Gene3D" id="3.20.20.80">
    <property type="entry name" value="Glycosidases"/>
    <property type="match status" value="1"/>
</dbReference>
<comment type="catalytic activity">
    <reaction evidence="9">
        <text>beta-D-galactosyl-(1&lt;-&gt;1')-N-octadecanoylsphing-4-enine + H2O = N-octadecanoylsphing-4-enine + D-galactose</text>
        <dbReference type="Rhea" id="RHEA:59292"/>
        <dbReference type="ChEBI" id="CHEBI:4139"/>
        <dbReference type="ChEBI" id="CHEBI:15377"/>
        <dbReference type="ChEBI" id="CHEBI:72961"/>
        <dbReference type="ChEBI" id="CHEBI:84720"/>
    </reaction>
    <physiologicalReaction direction="left-to-right" evidence="9">
        <dbReference type="Rhea" id="RHEA:59293"/>
    </physiologicalReaction>
</comment>
<evidence type="ECO:0000256" key="8">
    <source>
        <dbReference type="ARBA" id="ARBA00048813"/>
    </source>
</evidence>